<dbReference type="InterPro" id="IPR005302">
    <property type="entry name" value="MoCF_Sase_C"/>
</dbReference>
<dbReference type="Proteomes" id="UP001249851">
    <property type="component" value="Unassembled WGS sequence"/>
</dbReference>
<feature type="domain" description="MOSC" evidence="2">
    <location>
        <begin position="159"/>
        <end position="290"/>
    </location>
</feature>
<keyword evidence="1" id="KW-0472">Membrane</keyword>
<reference evidence="3" key="1">
    <citation type="journal article" date="2023" name="G3 (Bethesda)">
        <title>Whole genome assembly and annotation of the endangered Caribbean coral Acropora cervicornis.</title>
        <authorList>
            <person name="Selwyn J.D."/>
            <person name="Vollmer S.V."/>
        </authorList>
    </citation>
    <scope>NUCLEOTIDE SEQUENCE</scope>
    <source>
        <strain evidence="3">K2</strain>
    </source>
</reference>
<dbReference type="AlphaFoldDB" id="A0AAD9QI64"/>
<dbReference type="PANTHER" id="PTHR14237">
    <property type="entry name" value="MOLYBDOPTERIN COFACTOR SULFURASE MOSC"/>
    <property type="match status" value="1"/>
</dbReference>
<evidence type="ECO:0000313" key="3">
    <source>
        <dbReference type="EMBL" id="KAK2561720.1"/>
    </source>
</evidence>
<dbReference type="SUPFAM" id="SSF141673">
    <property type="entry name" value="MOSC N-terminal domain-like"/>
    <property type="match status" value="1"/>
</dbReference>
<evidence type="ECO:0000256" key="1">
    <source>
        <dbReference type="SAM" id="Phobius"/>
    </source>
</evidence>
<feature type="transmembrane region" description="Helical" evidence="1">
    <location>
        <begin position="6"/>
        <end position="25"/>
    </location>
</feature>
<sequence length="291" mass="33381">MVSYSKYLFMGAPFVALAALGVLWWQKREKKRTLMEVGRVTELFVYPVKSCKGIKLTEARCLKEGMEFDRTWIILNEKGQFVCQRKAPRLALVVPHFEDNKYLCLDAPGMKTLKIDLHQNEKESKEIRVWGSNGEGQYAGDEAADWFSKYLNKPNCSLYKLSKARLLPEERNSHAIPDDRVSFADAAPYMMATEGTLERVNKDLKSPVTIDRFRPNIVISGPEAFGEYNWEGKRIKLGDVEFRFLMICTRLKASDNRLEKYGNCPLFGVYVAPVKNDIGIIRIEDSVMIEM</sequence>
<evidence type="ECO:0000313" key="4">
    <source>
        <dbReference type="Proteomes" id="UP001249851"/>
    </source>
</evidence>
<organism evidence="3 4">
    <name type="scientific">Acropora cervicornis</name>
    <name type="common">Staghorn coral</name>
    <dbReference type="NCBI Taxonomy" id="6130"/>
    <lineage>
        <taxon>Eukaryota</taxon>
        <taxon>Metazoa</taxon>
        <taxon>Cnidaria</taxon>
        <taxon>Anthozoa</taxon>
        <taxon>Hexacorallia</taxon>
        <taxon>Scleractinia</taxon>
        <taxon>Astrocoeniina</taxon>
        <taxon>Acroporidae</taxon>
        <taxon>Acropora</taxon>
    </lineage>
</organism>
<dbReference type="PANTHER" id="PTHR14237:SF19">
    <property type="entry name" value="MITOCHONDRIAL AMIDOXIME REDUCING COMPONENT 1"/>
    <property type="match status" value="1"/>
</dbReference>
<dbReference type="GO" id="GO:0030170">
    <property type="term" value="F:pyridoxal phosphate binding"/>
    <property type="evidence" value="ECO:0007669"/>
    <property type="project" value="InterPro"/>
</dbReference>
<dbReference type="EMBL" id="JARQWQ010000031">
    <property type="protein sequence ID" value="KAK2561720.1"/>
    <property type="molecule type" value="Genomic_DNA"/>
</dbReference>
<dbReference type="PROSITE" id="PS51340">
    <property type="entry name" value="MOSC"/>
    <property type="match status" value="1"/>
</dbReference>
<comment type="caution">
    <text evidence="3">The sequence shown here is derived from an EMBL/GenBank/DDBJ whole genome shotgun (WGS) entry which is preliminary data.</text>
</comment>
<accession>A0AAD9QI64</accession>
<keyword evidence="4" id="KW-1185">Reference proteome</keyword>
<dbReference type="InterPro" id="IPR005303">
    <property type="entry name" value="MOCOS_middle"/>
</dbReference>
<keyword evidence="1" id="KW-1133">Transmembrane helix</keyword>
<name>A0AAD9QI64_ACRCE</name>
<dbReference type="GO" id="GO:0030151">
    <property type="term" value="F:molybdenum ion binding"/>
    <property type="evidence" value="ECO:0007669"/>
    <property type="project" value="InterPro"/>
</dbReference>
<protein>
    <submittedName>
        <fullName evidence="3">Mitochondrial amidoxime-reducing component 1</fullName>
    </submittedName>
</protein>
<dbReference type="Pfam" id="PF03473">
    <property type="entry name" value="MOSC"/>
    <property type="match status" value="1"/>
</dbReference>
<reference evidence="3" key="2">
    <citation type="journal article" date="2023" name="Science">
        <title>Genomic signatures of disease resistance in endangered staghorn corals.</title>
        <authorList>
            <person name="Vollmer S.V."/>
            <person name="Selwyn J.D."/>
            <person name="Despard B.A."/>
            <person name="Roesel C.L."/>
        </authorList>
    </citation>
    <scope>NUCLEOTIDE SEQUENCE</scope>
    <source>
        <strain evidence="3">K2</strain>
    </source>
</reference>
<dbReference type="GO" id="GO:0003824">
    <property type="term" value="F:catalytic activity"/>
    <property type="evidence" value="ECO:0007669"/>
    <property type="project" value="InterPro"/>
</dbReference>
<dbReference type="Pfam" id="PF03476">
    <property type="entry name" value="MOSC_N"/>
    <property type="match status" value="1"/>
</dbReference>
<gene>
    <name evidence="3" type="ORF">P5673_015082</name>
</gene>
<dbReference type="InterPro" id="IPR011037">
    <property type="entry name" value="Pyrv_Knase-like_insert_dom_sf"/>
</dbReference>
<proteinExistence type="predicted"/>
<dbReference type="SUPFAM" id="SSF50800">
    <property type="entry name" value="PK beta-barrel domain-like"/>
    <property type="match status" value="1"/>
</dbReference>
<keyword evidence="1" id="KW-0812">Transmembrane</keyword>
<evidence type="ECO:0000259" key="2">
    <source>
        <dbReference type="PROSITE" id="PS51340"/>
    </source>
</evidence>